<comment type="subcellular location">
    <subcellularLocation>
        <location evidence="1">Cell membrane</location>
        <topology evidence="1">Peripheral membrane protein</topology>
    </subcellularLocation>
</comment>
<evidence type="ECO:0000313" key="11">
    <source>
        <dbReference type="Proteomes" id="UP000065807"/>
    </source>
</evidence>
<comment type="similarity">
    <text evidence="2">Belongs to the ABC transporter superfamily.</text>
</comment>
<evidence type="ECO:0000256" key="1">
    <source>
        <dbReference type="ARBA" id="ARBA00004202"/>
    </source>
</evidence>
<dbReference type="GO" id="GO:0016887">
    <property type="term" value="F:ATP hydrolysis activity"/>
    <property type="evidence" value="ECO:0007669"/>
    <property type="project" value="InterPro"/>
</dbReference>
<dbReference type="EMBL" id="AP014924">
    <property type="protein sequence ID" value="BAS26241.1"/>
    <property type="molecule type" value="Genomic_DNA"/>
</dbReference>
<dbReference type="InterPro" id="IPR003593">
    <property type="entry name" value="AAA+_ATPase"/>
</dbReference>
<dbReference type="GO" id="GO:0005524">
    <property type="term" value="F:ATP binding"/>
    <property type="evidence" value="ECO:0007669"/>
    <property type="project" value="UniProtKB-KW"/>
</dbReference>
<keyword evidence="8" id="KW-0472">Membrane</keyword>
<dbReference type="PANTHER" id="PTHR43553:SF24">
    <property type="entry name" value="ENERGY-COUPLING FACTOR TRANSPORTER ATP-BINDING PROTEIN ECFA1"/>
    <property type="match status" value="1"/>
</dbReference>
<dbReference type="PROSITE" id="PS50893">
    <property type="entry name" value="ABC_TRANSPORTER_2"/>
    <property type="match status" value="2"/>
</dbReference>
<evidence type="ECO:0000256" key="7">
    <source>
        <dbReference type="ARBA" id="ARBA00022967"/>
    </source>
</evidence>
<evidence type="ECO:0000313" key="10">
    <source>
        <dbReference type="EMBL" id="BAS26241.1"/>
    </source>
</evidence>
<dbReference type="SUPFAM" id="SSF52540">
    <property type="entry name" value="P-loop containing nucleoside triphosphate hydrolases"/>
    <property type="match status" value="2"/>
</dbReference>
<name>A0A0K2SGK6_LIMPI</name>
<keyword evidence="6" id="KW-0067">ATP-binding</keyword>
<reference evidence="11" key="2">
    <citation type="journal article" date="2016" name="Int. J. Syst. Evol. Microbiol.">
        <title>Complete genome sequence and cell structure of Limnochorda pilosa, a Gram-negative spore-former within the phylum Firmicutes.</title>
        <authorList>
            <person name="Watanabe M."/>
            <person name="Kojima H."/>
            <person name="Fukui M."/>
        </authorList>
    </citation>
    <scope>NUCLEOTIDE SEQUENCE [LARGE SCALE GENOMIC DNA]</scope>
    <source>
        <strain evidence="11">HC45</strain>
    </source>
</reference>
<evidence type="ECO:0000256" key="5">
    <source>
        <dbReference type="ARBA" id="ARBA00022741"/>
    </source>
</evidence>
<dbReference type="InterPro" id="IPR003439">
    <property type="entry name" value="ABC_transporter-like_ATP-bd"/>
</dbReference>
<dbReference type="InterPro" id="IPR017871">
    <property type="entry name" value="ABC_transporter-like_CS"/>
</dbReference>
<dbReference type="Gene3D" id="3.40.50.300">
    <property type="entry name" value="P-loop containing nucleotide triphosphate hydrolases"/>
    <property type="match status" value="2"/>
</dbReference>
<evidence type="ECO:0000256" key="3">
    <source>
        <dbReference type="ARBA" id="ARBA00022448"/>
    </source>
</evidence>
<dbReference type="CDD" id="cd03225">
    <property type="entry name" value="ABC_cobalt_CbiO_domain1"/>
    <property type="match status" value="2"/>
</dbReference>
<dbReference type="SMART" id="SM00382">
    <property type="entry name" value="AAA"/>
    <property type="match status" value="2"/>
</dbReference>
<dbReference type="AlphaFoldDB" id="A0A0K2SGK6"/>
<dbReference type="PROSITE" id="PS00211">
    <property type="entry name" value="ABC_TRANSPORTER_1"/>
    <property type="match status" value="1"/>
</dbReference>
<evidence type="ECO:0000256" key="8">
    <source>
        <dbReference type="ARBA" id="ARBA00023136"/>
    </source>
</evidence>
<gene>
    <name evidence="10" type="ORF">LIP_0384</name>
</gene>
<dbReference type="InterPro" id="IPR050095">
    <property type="entry name" value="ECF_ABC_transporter_ATP-bd"/>
</dbReference>
<dbReference type="InterPro" id="IPR015856">
    <property type="entry name" value="ABC_transpr_CbiO/EcfA_su"/>
</dbReference>
<keyword evidence="5" id="KW-0547">Nucleotide-binding</keyword>
<sequence length="457" mass="49349">MDLEIRAADRVLITGPSGGGKTTLARALAGMIPLAFPGEREGRVSVYGRDPARQPLWETAQRLAMVFQRPASQLFNFTVRDEVLFGPLNLGLKPGEAREQARWALEVMGLQGFEERSPRTLSGGELQRLALAAVLAMRPRAVILDEPTAHLDRSGREALVQALTRLNTDDGLSVVVIEHRTRAWVPFARQHLHLAGGRLTAGGPLAAGLSAGTGGGSPRLTLLQPVTSCGRPVLRVVDGVIARRGSMRREERSPVLLRDVNLELHTGELILLTGENGSGKTTLARVLAGFERPARGRVVRSARPLLLFQDPIDQLFAETVEEELFVGLRAGRGREKALPGDLLDGLLRMAGLEQRRGQPVGSLSTGEQRRLALAALVAAGATETQGSLFILDEPTAGQDDLHLQAMLRMIRDLNHDLGAAVLVISHDERLIAGWPGRRLRIQGGRLVEGVQAPKEGA</sequence>
<dbReference type="STRING" id="1555112.LIP_0384"/>
<proteinExistence type="inferred from homology"/>
<evidence type="ECO:0000256" key="4">
    <source>
        <dbReference type="ARBA" id="ARBA00022475"/>
    </source>
</evidence>
<dbReference type="PATRIC" id="fig|1555112.3.peg.402"/>
<reference evidence="11" key="1">
    <citation type="submission" date="2015-07" db="EMBL/GenBank/DDBJ databases">
        <title>Complete genome sequence and phylogenetic analysis of Limnochorda pilosa.</title>
        <authorList>
            <person name="Watanabe M."/>
            <person name="Kojima H."/>
            <person name="Fukui M."/>
        </authorList>
    </citation>
    <scope>NUCLEOTIDE SEQUENCE [LARGE SCALE GENOMIC DNA]</scope>
    <source>
        <strain evidence="11">HC45</strain>
    </source>
</reference>
<dbReference type="GO" id="GO:0042626">
    <property type="term" value="F:ATPase-coupled transmembrane transporter activity"/>
    <property type="evidence" value="ECO:0007669"/>
    <property type="project" value="TreeGrafter"/>
</dbReference>
<feature type="domain" description="ABC transporter" evidence="9">
    <location>
        <begin position="234"/>
        <end position="457"/>
    </location>
</feature>
<dbReference type="GO" id="GO:0043190">
    <property type="term" value="C:ATP-binding cassette (ABC) transporter complex"/>
    <property type="evidence" value="ECO:0007669"/>
    <property type="project" value="TreeGrafter"/>
</dbReference>
<dbReference type="KEGG" id="lpil:LIP_0384"/>
<keyword evidence="3" id="KW-0813">Transport</keyword>
<protein>
    <submittedName>
        <fullName evidence="10">ABC transporter</fullName>
    </submittedName>
</protein>
<feature type="domain" description="ABC transporter" evidence="9">
    <location>
        <begin position="1"/>
        <end position="221"/>
    </location>
</feature>
<keyword evidence="7" id="KW-1278">Translocase</keyword>
<dbReference type="Pfam" id="PF00005">
    <property type="entry name" value="ABC_tran"/>
    <property type="match status" value="2"/>
</dbReference>
<keyword evidence="11" id="KW-1185">Reference proteome</keyword>
<evidence type="ECO:0000259" key="9">
    <source>
        <dbReference type="PROSITE" id="PS50893"/>
    </source>
</evidence>
<dbReference type="Proteomes" id="UP000065807">
    <property type="component" value="Chromosome"/>
</dbReference>
<dbReference type="PANTHER" id="PTHR43553">
    <property type="entry name" value="HEAVY METAL TRANSPORTER"/>
    <property type="match status" value="1"/>
</dbReference>
<keyword evidence="4" id="KW-1003">Cell membrane</keyword>
<evidence type="ECO:0000256" key="2">
    <source>
        <dbReference type="ARBA" id="ARBA00005417"/>
    </source>
</evidence>
<evidence type="ECO:0000256" key="6">
    <source>
        <dbReference type="ARBA" id="ARBA00022840"/>
    </source>
</evidence>
<accession>A0A0K2SGK6</accession>
<dbReference type="InterPro" id="IPR027417">
    <property type="entry name" value="P-loop_NTPase"/>
</dbReference>
<organism evidence="10 11">
    <name type="scientific">Limnochorda pilosa</name>
    <dbReference type="NCBI Taxonomy" id="1555112"/>
    <lineage>
        <taxon>Bacteria</taxon>
        <taxon>Bacillati</taxon>
        <taxon>Bacillota</taxon>
        <taxon>Limnochordia</taxon>
        <taxon>Limnochordales</taxon>
        <taxon>Limnochordaceae</taxon>
        <taxon>Limnochorda</taxon>
    </lineage>
</organism>